<dbReference type="Pfam" id="PF08281">
    <property type="entry name" value="Sigma70_r4_2"/>
    <property type="match status" value="1"/>
</dbReference>
<dbReference type="InterPro" id="IPR007627">
    <property type="entry name" value="RNA_pol_sigma70_r2"/>
</dbReference>
<comment type="caution">
    <text evidence="7">The sequence shown here is derived from an EMBL/GenBank/DDBJ whole genome shotgun (WGS) entry which is preliminary data.</text>
</comment>
<sequence>MPHPLPKVDTDLLRLLRDGNVTAFGKIYATFAPVLYRRLLRLLKDTDTVEEILQDTFLKLWEKRAHIDPEQAFTTYLYRIADHLAIDVFRRISRDKALQQELWASTISFYLHTEETVLAKEQQQLISTAIERLPPKRKQILILCKLEDKSYQEVAELMGISVSTVSNQLVKAIKEIKNYILRSAQGEHVVAVSLLLSFYID</sequence>
<dbReference type="Proteomes" id="UP000597338">
    <property type="component" value="Unassembled WGS sequence"/>
</dbReference>
<dbReference type="Gene3D" id="1.10.1740.10">
    <property type="match status" value="1"/>
</dbReference>
<keyword evidence="4" id="KW-0804">Transcription</keyword>
<feature type="domain" description="RNA polymerase sigma-70 region 2" evidence="5">
    <location>
        <begin position="28"/>
        <end position="94"/>
    </location>
</feature>
<dbReference type="InterPro" id="IPR014284">
    <property type="entry name" value="RNA_pol_sigma-70_dom"/>
</dbReference>
<name>A0ABQ1L1F6_9SPHI</name>
<dbReference type="InterPro" id="IPR013249">
    <property type="entry name" value="RNA_pol_sigma70_r4_t2"/>
</dbReference>
<keyword evidence="8" id="KW-1185">Reference proteome</keyword>
<dbReference type="Gene3D" id="1.10.10.10">
    <property type="entry name" value="Winged helix-like DNA-binding domain superfamily/Winged helix DNA-binding domain"/>
    <property type="match status" value="1"/>
</dbReference>
<evidence type="ECO:0000256" key="4">
    <source>
        <dbReference type="ARBA" id="ARBA00023163"/>
    </source>
</evidence>
<accession>A0ABQ1L1F6</accession>
<evidence type="ECO:0000256" key="1">
    <source>
        <dbReference type="ARBA" id="ARBA00010641"/>
    </source>
</evidence>
<dbReference type="PANTHER" id="PTHR43133">
    <property type="entry name" value="RNA POLYMERASE ECF-TYPE SIGMA FACTO"/>
    <property type="match status" value="1"/>
</dbReference>
<dbReference type="SUPFAM" id="SSF88659">
    <property type="entry name" value="Sigma3 and sigma4 domains of RNA polymerase sigma factors"/>
    <property type="match status" value="1"/>
</dbReference>
<dbReference type="SUPFAM" id="SSF88946">
    <property type="entry name" value="Sigma2 domain of RNA polymerase sigma factors"/>
    <property type="match status" value="1"/>
</dbReference>
<dbReference type="InterPro" id="IPR036388">
    <property type="entry name" value="WH-like_DNA-bd_sf"/>
</dbReference>
<reference evidence="8" key="1">
    <citation type="journal article" date="2019" name="Int. J. Syst. Evol. Microbiol.">
        <title>The Global Catalogue of Microorganisms (GCM) 10K type strain sequencing project: providing services to taxonomists for standard genome sequencing and annotation.</title>
        <authorList>
            <consortium name="The Broad Institute Genomics Platform"/>
            <consortium name="The Broad Institute Genome Sequencing Center for Infectious Disease"/>
            <person name="Wu L."/>
            <person name="Ma J."/>
        </authorList>
    </citation>
    <scope>NUCLEOTIDE SEQUENCE [LARGE SCALE GENOMIC DNA]</scope>
    <source>
        <strain evidence="8">CGMCC 1.15342</strain>
    </source>
</reference>
<dbReference type="InterPro" id="IPR014327">
    <property type="entry name" value="RNA_pol_sigma70_bacteroid"/>
</dbReference>
<dbReference type="InterPro" id="IPR013325">
    <property type="entry name" value="RNA_pol_sigma_r2"/>
</dbReference>
<comment type="similarity">
    <text evidence="1">Belongs to the sigma-70 factor family. ECF subfamily.</text>
</comment>
<keyword evidence="2" id="KW-0805">Transcription regulation</keyword>
<gene>
    <name evidence="7" type="ORF">GCM10011386_00840</name>
</gene>
<evidence type="ECO:0000256" key="2">
    <source>
        <dbReference type="ARBA" id="ARBA00023015"/>
    </source>
</evidence>
<dbReference type="CDD" id="cd06171">
    <property type="entry name" value="Sigma70_r4"/>
    <property type="match status" value="1"/>
</dbReference>
<evidence type="ECO:0000259" key="5">
    <source>
        <dbReference type="Pfam" id="PF04542"/>
    </source>
</evidence>
<evidence type="ECO:0000256" key="3">
    <source>
        <dbReference type="ARBA" id="ARBA00023082"/>
    </source>
</evidence>
<dbReference type="NCBIfam" id="TIGR02937">
    <property type="entry name" value="sigma70-ECF"/>
    <property type="match status" value="1"/>
</dbReference>
<dbReference type="InterPro" id="IPR039425">
    <property type="entry name" value="RNA_pol_sigma-70-like"/>
</dbReference>
<dbReference type="Pfam" id="PF04542">
    <property type="entry name" value="Sigma70_r2"/>
    <property type="match status" value="1"/>
</dbReference>
<dbReference type="InterPro" id="IPR013324">
    <property type="entry name" value="RNA_pol_sigma_r3/r4-like"/>
</dbReference>
<dbReference type="NCBIfam" id="TIGR02985">
    <property type="entry name" value="Sig70_bacteroi1"/>
    <property type="match status" value="1"/>
</dbReference>
<dbReference type="RefSeq" id="WP_188746274.1">
    <property type="nucleotide sequence ID" value="NZ_BMIK01000001.1"/>
</dbReference>
<dbReference type="EMBL" id="BMIK01000001">
    <property type="protein sequence ID" value="GGC13028.1"/>
    <property type="molecule type" value="Genomic_DNA"/>
</dbReference>
<dbReference type="PANTHER" id="PTHR43133:SF46">
    <property type="entry name" value="RNA POLYMERASE SIGMA-70 FACTOR ECF SUBFAMILY"/>
    <property type="match status" value="1"/>
</dbReference>
<proteinExistence type="inferred from homology"/>
<feature type="domain" description="RNA polymerase sigma factor 70 region 4 type 2" evidence="6">
    <location>
        <begin position="124"/>
        <end position="175"/>
    </location>
</feature>
<organism evidence="7 8">
    <name type="scientific">Parapedobacter defluvii</name>
    <dbReference type="NCBI Taxonomy" id="2045106"/>
    <lineage>
        <taxon>Bacteria</taxon>
        <taxon>Pseudomonadati</taxon>
        <taxon>Bacteroidota</taxon>
        <taxon>Sphingobacteriia</taxon>
        <taxon>Sphingobacteriales</taxon>
        <taxon>Sphingobacteriaceae</taxon>
        <taxon>Parapedobacter</taxon>
    </lineage>
</organism>
<keyword evidence="3" id="KW-0731">Sigma factor</keyword>
<evidence type="ECO:0000313" key="8">
    <source>
        <dbReference type="Proteomes" id="UP000597338"/>
    </source>
</evidence>
<evidence type="ECO:0000313" key="7">
    <source>
        <dbReference type="EMBL" id="GGC13028.1"/>
    </source>
</evidence>
<evidence type="ECO:0000259" key="6">
    <source>
        <dbReference type="Pfam" id="PF08281"/>
    </source>
</evidence>
<protein>
    <submittedName>
        <fullName evidence="7">RNA polymerase sigma factor</fullName>
    </submittedName>
</protein>